<dbReference type="Gene3D" id="1.20.58.520">
    <property type="entry name" value="Amidohydrolase"/>
    <property type="match status" value="1"/>
</dbReference>
<proteinExistence type="predicted"/>
<dbReference type="InterPro" id="IPR011059">
    <property type="entry name" value="Metal-dep_hydrolase_composite"/>
</dbReference>
<evidence type="ECO:0000313" key="2">
    <source>
        <dbReference type="EMBL" id="KAF2724388.1"/>
    </source>
</evidence>
<dbReference type="AlphaFoldDB" id="A0A9P4QEX7"/>
<dbReference type="InterPro" id="IPR051781">
    <property type="entry name" value="Metallo-dep_Hydrolase"/>
</dbReference>
<dbReference type="GO" id="GO:0016810">
    <property type="term" value="F:hydrolase activity, acting on carbon-nitrogen (but not peptide) bonds"/>
    <property type="evidence" value="ECO:0007669"/>
    <property type="project" value="InterPro"/>
</dbReference>
<accession>A0A9P4QEX7</accession>
<name>A0A9P4QEX7_9PEZI</name>
<gene>
    <name evidence="2" type="ORF">K431DRAFT_241501</name>
</gene>
<reference evidence="2" key="1">
    <citation type="journal article" date="2020" name="Stud. Mycol.">
        <title>101 Dothideomycetes genomes: a test case for predicting lifestyles and emergence of pathogens.</title>
        <authorList>
            <person name="Haridas S."/>
            <person name="Albert R."/>
            <person name="Binder M."/>
            <person name="Bloem J."/>
            <person name="Labutti K."/>
            <person name="Salamov A."/>
            <person name="Andreopoulos B."/>
            <person name="Baker S."/>
            <person name="Barry K."/>
            <person name="Bills G."/>
            <person name="Bluhm B."/>
            <person name="Cannon C."/>
            <person name="Castanera R."/>
            <person name="Culley D."/>
            <person name="Daum C."/>
            <person name="Ezra D."/>
            <person name="Gonzalez J."/>
            <person name="Henrissat B."/>
            <person name="Kuo A."/>
            <person name="Liang C."/>
            <person name="Lipzen A."/>
            <person name="Lutzoni F."/>
            <person name="Magnuson J."/>
            <person name="Mondo S."/>
            <person name="Nolan M."/>
            <person name="Ohm R."/>
            <person name="Pangilinan J."/>
            <person name="Park H.-J."/>
            <person name="Ramirez L."/>
            <person name="Alfaro M."/>
            <person name="Sun H."/>
            <person name="Tritt A."/>
            <person name="Yoshinaga Y."/>
            <person name="Zwiers L.-H."/>
            <person name="Turgeon B."/>
            <person name="Goodwin S."/>
            <person name="Spatafora J."/>
            <person name="Crous P."/>
            <person name="Grigoriev I."/>
        </authorList>
    </citation>
    <scope>NUCLEOTIDE SEQUENCE</scope>
    <source>
        <strain evidence="2">CBS 116435</strain>
    </source>
</reference>
<dbReference type="Proteomes" id="UP000799441">
    <property type="component" value="Unassembled WGS sequence"/>
</dbReference>
<comment type="caution">
    <text evidence="2">The sequence shown here is derived from an EMBL/GenBank/DDBJ whole genome shotgun (WGS) entry which is preliminary data.</text>
</comment>
<dbReference type="SUPFAM" id="SSF51338">
    <property type="entry name" value="Composite domain of metallo-dependent hydrolases"/>
    <property type="match status" value="1"/>
</dbReference>
<dbReference type="InterPro" id="IPR006680">
    <property type="entry name" value="Amidohydro-rel"/>
</dbReference>
<evidence type="ECO:0000259" key="1">
    <source>
        <dbReference type="Pfam" id="PF01979"/>
    </source>
</evidence>
<sequence length="420" mass="45760">MPSYLISSVRIFDGRSITHELGYIFVCDGVIHSASASRPESLPAGCIEISGEGCTILPGLIDGHVHVYNQIYGLEESLSYGVTTVLDLHNETYWANNAKKTARERNDVADILSSYNSATIPSGWPREVFLSLDPSEENRRRVEAWPPASTIEEAKQFVSDRVAQGADFIKLMQETGAGFGLIPKNQPLPTPSVAIQRTLVDAAHNHGILAVAHAMSHSDTLAVLEAGVDGVVHSIMDKSPTPELLEAFKNSGAFMVPTLTVTASNTGSESESREYFAHGLEGDKKEHMRCCTRYAREESNVQAGYEQTRALREAGVDIVCGTDVSPNFAGLHFGLSMHHEMWLYVHRCGFSPTEALASATSVSARRWRLADRGIIEVGKNADLLLVRGDPTDDINATRNIVGVWRNGVRLEATLTNGVKS</sequence>
<dbReference type="Gene3D" id="3.40.50.10910">
    <property type="entry name" value="Amidohydrolase"/>
    <property type="match status" value="1"/>
</dbReference>
<dbReference type="Pfam" id="PF01979">
    <property type="entry name" value="Amidohydro_1"/>
    <property type="match status" value="1"/>
</dbReference>
<keyword evidence="3" id="KW-1185">Reference proteome</keyword>
<evidence type="ECO:0000313" key="3">
    <source>
        <dbReference type="Proteomes" id="UP000799441"/>
    </source>
</evidence>
<dbReference type="Gene3D" id="2.30.40.10">
    <property type="entry name" value="Urease, subunit C, domain 1"/>
    <property type="match status" value="1"/>
</dbReference>
<dbReference type="SUPFAM" id="SSF51556">
    <property type="entry name" value="Metallo-dependent hydrolases"/>
    <property type="match status" value="1"/>
</dbReference>
<feature type="domain" description="Amidohydrolase-related" evidence="1">
    <location>
        <begin position="55"/>
        <end position="408"/>
    </location>
</feature>
<organism evidence="2 3">
    <name type="scientific">Polychaeton citri CBS 116435</name>
    <dbReference type="NCBI Taxonomy" id="1314669"/>
    <lineage>
        <taxon>Eukaryota</taxon>
        <taxon>Fungi</taxon>
        <taxon>Dikarya</taxon>
        <taxon>Ascomycota</taxon>
        <taxon>Pezizomycotina</taxon>
        <taxon>Dothideomycetes</taxon>
        <taxon>Dothideomycetidae</taxon>
        <taxon>Capnodiales</taxon>
        <taxon>Capnodiaceae</taxon>
        <taxon>Polychaeton</taxon>
    </lineage>
</organism>
<dbReference type="EMBL" id="MU003772">
    <property type="protein sequence ID" value="KAF2724388.1"/>
    <property type="molecule type" value="Genomic_DNA"/>
</dbReference>
<dbReference type="InterPro" id="IPR032466">
    <property type="entry name" value="Metal_Hydrolase"/>
</dbReference>
<dbReference type="PANTHER" id="PTHR43135:SF3">
    <property type="entry name" value="ALPHA-D-RIBOSE 1-METHYLPHOSPHONATE 5-TRIPHOSPHATE DIPHOSPHATASE"/>
    <property type="match status" value="1"/>
</dbReference>
<protein>
    <recommendedName>
        <fullName evidence="1">Amidohydrolase-related domain-containing protein</fullName>
    </recommendedName>
</protein>
<dbReference type="Gene3D" id="3.30.110.90">
    <property type="entry name" value="Amidohydrolase"/>
    <property type="match status" value="1"/>
</dbReference>
<dbReference type="PANTHER" id="PTHR43135">
    <property type="entry name" value="ALPHA-D-RIBOSE 1-METHYLPHOSPHONATE 5-TRIPHOSPHATE DIPHOSPHATASE"/>
    <property type="match status" value="1"/>
</dbReference>
<dbReference type="OrthoDB" id="5595695at2759"/>